<dbReference type="GO" id="GO:0000149">
    <property type="term" value="F:SNARE binding"/>
    <property type="evidence" value="ECO:0000318"/>
    <property type="project" value="GO_Central"/>
</dbReference>
<dbReference type="InterPro" id="IPR050550">
    <property type="entry name" value="SEC23_SEC24_subfamily"/>
</dbReference>
<dbReference type="GO" id="GO:0008270">
    <property type="term" value="F:zinc ion binding"/>
    <property type="evidence" value="ECO:0000318"/>
    <property type="project" value="GO_Central"/>
</dbReference>
<dbReference type="KEGG" id="tva:5466498"/>
<evidence type="ECO:0000313" key="6">
    <source>
        <dbReference type="Proteomes" id="UP000001542"/>
    </source>
</evidence>
<feature type="domain" description="Zinc finger Sec23/Sec24-type" evidence="2">
    <location>
        <begin position="92"/>
        <end position="130"/>
    </location>
</feature>
<dbReference type="SUPFAM" id="SSF81995">
    <property type="entry name" value="beta-sandwich domain of Sec23/24"/>
    <property type="match status" value="1"/>
</dbReference>
<reference evidence="5" key="2">
    <citation type="journal article" date="2007" name="Science">
        <title>Draft genome sequence of the sexually transmitted pathogen Trichomonas vaginalis.</title>
        <authorList>
            <person name="Carlton J.M."/>
            <person name="Hirt R.P."/>
            <person name="Silva J.C."/>
            <person name="Delcher A.L."/>
            <person name="Schatz M."/>
            <person name="Zhao Q."/>
            <person name="Wortman J.R."/>
            <person name="Bidwell S.L."/>
            <person name="Alsmark U.C.M."/>
            <person name="Besteiro S."/>
            <person name="Sicheritz-Ponten T."/>
            <person name="Noel C.J."/>
            <person name="Dacks J.B."/>
            <person name="Foster P.G."/>
            <person name="Simillion C."/>
            <person name="Van de Peer Y."/>
            <person name="Miranda-Saavedra D."/>
            <person name="Barton G.J."/>
            <person name="Westrop G.D."/>
            <person name="Mueller S."/>
            <person name="Dessi D."/>
            <person name="Fiori P.L."/>
            <person name="Ren Q."/>
            <person name="Paulsen I."/>
            <person name="Zhang H."/>
            <person name="Bastida-Corcuera F.D."/>
            <person name="Simoes-Barbosa A."/>
            <person name="Brown M.T."/>
            <person name="Hayes R.D."/>
            <person name="Mukherjee M."/>
            <person name="Okumura C.Y."/>
            <person name="Schneider R."/>
            <person name="Smith A.J."/>
            <person name="Vanacova S."/>
            <person name="Villalvazo M."/>
            <person name="Haas B.J."/>
            <person name="Pertea M."/>
            <person name="Feldblyum T.V."/>
            <person name="Utterback T.R."/>
            <person name="Shu C.L."/>
            <person name="Osoegawa K."/>
            <person name="de Jong P.J."/>
            <person name="Hrdy I."/>
            <person name="Horvathova L."/>
            <person name="Zubacova Z."/>
            <person name="Dolezal P."/>
            <person name="Malik S.B."/>
            <person name="Logsdon J.M. Jr."/>
            <person name="Henze K."/>
            <person name="Gupta A."/>
            <person name="Wang C.C."/>
            <person name="Dunne R.L."/>
            <person name="Upcroft J.A."/>
            <person name="Upcroft P."/>
            <person name="White O."/>
            <person name="Salzberg S.L."/>
            <person name="Tang P."/>
            <person name="Chiu C.-H."/>
            <person name="Lee Y.-S."/>
            <person name="Embley T.M."/>
            <person name="Coombs G.H."/>
            <person name="Mottram J.C."/>
            <person name="Tachezy J."/>
            <person name="Fraser-Liggett C.M."/>
            <person name="Johnson P.J."/>
        </authorList>
    </citation>
    <scope>NUCLEOTIDE SEQUENCE [LARGE SCALE GENOMIC DNA]</scope>
    <source>
        <strain evidence="5">G3</strain>
    </source>
</reference>
<dbReference type="Proteomes" id="UP000001542">
    <property type="component" value="Unassembled WGS sequence"/>
</dbReference>
<reference evidence="5" key="1">
    <citation type="submission" date="2006-10" db="EMBL/GenBank/DDBJ databases">
        <authorList>
            <person name="Amadeo P."/>
            <person name="Zhao Q."/>
            <person name="Wortman J."/>
            <person name="Fraser-Liggett C."/>
            <person name="Carlton J."/>
        </authorList>
    </citation>
    <scope>NUCLEOTIDE SEQUENCE</scope>
    <source>
        <strain evidence="5">G3</strain>
    </source>
</reference>
<dbReference type="eggNOG" id="KOG1985">
    <property type="taxonomic scope" value="Eukaryota"/>
</dbReference>
<dbReference type="InterPro" id="IPR006896">
    <property type="entry name" value="Sec23/24_trunk_dom"/>
</dbReference>
<sequence length="677" mass="76389">MKRLFRFIGLQPATATHSKEFNHHVIDPISPWENPKLTETSCNNLPSYFRSFTRYLPNTPELEKDCLMPLGIVIDPGRVTNVPMIDFSHTEIPRCSKCSAYLSCFCTLSYDQRSWKCAICGNTTKFTPRYLRNYSNFKELTCSVYDMKAPRSYIKRPQITKSFLFIIDISENAILSGFTKQFIQTLKITIEKLPDSTSISLVTSGNFVSVFDIQNMKETIIPDPIGFVGTPNYIPLLGNVREKLMILFDKLLLRQPTSKINCFGSALSVAGSILRVYGGVIVASCCGCPNSGPLAVQSRIETNPTISEKELLNISPGDEIGEKFSKLSLKLNRRGISVHLFAYSTSHTEIAIIGAVCGLTGGKCHFYNNFDPVKLNNDLFYTMIDRYKWNCSMKFRCSPGIQIRKTFGNLTNQDETAYFPILTSDAAITFALTITQPITNAIFQAALLWSMGPSHYYVRIFNFSIPIACSIPQMMKSLDELALTAFFAKHSVTCLLNSGKAKASSELMWLLTELAKRGAEFHSMYSIVHALSQNEIISNSSFDLIDARIANVLNIRMMSAIDCLLFIYPRLIDLKTYNVLRLRKQNICDGVFALHEHNRIVVWGYPQQNSDLIPTIVNSKEFVGKTEKMMNISGKYLPVEILNSNEGNLYATKRMYEDGGPKNFDDWMNDLKMVSQH</sequence>
<organism evidence="5 6">
    <name type="scientific">Trichomonas vaginalis (strain ATCC PRA-98 / G3)</name>
    <dbReference type="NCBI Taxonomy" id="412133"/>
    <lineage>
        <taxon>Eukaryota</taxon>
        <taxon>Metamonada</taxon>
        <taxon>Parabasalia</taxon>
        <taxon>Trichomonadida</taxon>
        <taxon>Trichomonadidae</taxon>
        <taxon>Trichomonas</taxon>
    </lineage>
</organism>
<dbReference type="AlphaFoldDB" id="A2DEV0"/>
<dbReference type="InterPro" id="IPR036174">
    <property type="entry name" value="Znf_Sec23_Sec24_sf"/>
</dbReference>
<evidence type="ECO:0000313" key="5">
    <source>
        <dbReference type="EMBL" id="EAY20942.1"/>
    </source>
</evidence>
<feature type="domain" description="Sec23/Sec24 beta-sandwich" evidence="4">
    <location>
        <begin position="389"/>
        <end position="467"/>
    </location>
</feature>
<accession>A2DEV0</accession>
<dbReference type="InterPro" id="IPR029006">
    <property type="entry name" value="ADF-H/Gelsolin-like_dom_sf"/>
</dbReference>
<dbReference type="EMBL" id="DS113193">
    <property type="protein sequence ID" value="EAY20942.1"/>
    <property type="molecule type" value="Genomic_DNA"/>
</dbReference>
<dbReference type="OrthoDB" id="49016at2759"/>
<keyword evidence="6" id="KW-1185">Reference proteome</keyword>
<dbReference type="SUPFAM" id="SSF82919">
    <property type="entry name" value="Zn-finger domain of Sec23/24"/>
    <property type="match status" value="1"/>
</dbReference>
<gene>
    <name evidence="5" type="ORF">TVAG_171990</name>
</gene>
<protein>
    <submittedName>
        <fullName evidence="5">Sec23/Sec24 trunk domain containing protein</fullName>
    </submittedName>
</protein>
<dbReference type="GO" id="GO:0070971">
    <property type="term" value="C:endoplasmic reticulum exit site"/>
    <property type="evidence" value="ECO:0000318"/>
    <property type="project" value="GO_Central"/>
</dbReference>
<dbReference type="STRING" id="5722.A2DEV0"/>
<dbReference type="RefSeq" id="XP_001581928.1">
    <property type="nucleotide sequence ID" value="XM_001581878.1"/>
</dbReference>
<evidence type="ECO:0000259" key="2">
    <source>
        <dbReference type="Pfam" id="PF04810"/>
    </source>
</evidence>
<evidence type="ECO:0000256" key="1">
    <source>
        <dbReference type="ARBA" id="ARBA00008334"/>
    </source>
</evidence>
<dbReference type="GO" id="GO:0006886">
    <property type="term" value="P:intracellular protein transport"/>
    <property type="evidence" value="ECO:0007669"/>
    <property type="project" value="InterPro"/>
</dbReference>
<dbReference type="Gene3D" id="1.20.120.730">
    <property type="entry name" value="Sec23/Sec24 helical domain"/>
    <property type="match status" value="1"/>
</dbReference>
<dbReference type="Pfam" id="PF04810">
    <property type="entry name" value="zf-Sec23_Sec24"/>
    <property type="match status" value="1"/>
</dbReference>
<dbReference type="OMA" id="WISNARA"/>
<dbReference type="InterPro" id="IPR036465">
    <property type="entry name" value="vWFA_dom_sf"/>
</dbReference>
<dbReference type="InterPro" id="IPR012990">
    <property type="entry name" value="Beta-sandwich_Sec23_24"/>
</dbReference>
<dbReference type="Gene3D" id="2.30.30.380">
    <property type="entry name" value="Zn-finger domain of Sec23/24"/>
    <property type="match status" value="1"/>
</dbReference>
<dbReference type="InterPro" id="IPR006895">
    <property type="entry name" value="Znf_Sec23_Sec24"/>
</dbReference>
<dbReference type="PANTHER" id="PTHR13803:SF4">
    <property type="entry name" value="SECRETORY 24CD, ISOFORM C"/>
    <property type="match status" value="1"/>
</dbReference>
<dbReference type="InParanoid" id="A2DEV0"/>
<dbReference type="Pfam" id="PF04811">
    <property type="entry name" value="Sec23_trunk"/>
    <property type="match status" value="1"/>
</dbReference>
<dbReference type="VEuPathDB" id="TrichDB:TVAG_171990"/>
<name>A2DEV0_TRIV3</name>
<dbReference type="PANTHER" id="PTHR13803">
    <property type="entry name" value="SEC24-RELATED PROTEIN"/>
    <property type="match status" value="1"/>
</dbReference>
<dbReference type="FunCoup" id="A2DEV0">
    <property type="interactions" value="933"/>
</dbReference>
<dbReference type="GO" id="GO:0090110">
    <property type="term" value="P:COPII-coated vesicle cargo loading"/>
    <property type="evidence" value="ECO:0000318"/>
    <property type="project" value="GO_Central"/>
</dbReference>
<evidence type="ECO:0000259" key="3">
    <source>
        <dbReference type="Pfam" id="PF04811"/>
    </source>
</evidence>
<dbReference type="Gene3D" id="3.40.20.10">
    <property type="entry name" value="Severin"/>
    <property type="match status" value="1"/>
</dbReference>
<dbReference type="GO" id="GO:0030127">
    <property type="term" value="C:COPII vesicle coat"/>
    <property type="evidence" value="ECO:0000318"/>
    <property type="project" value="GO_Central"/>
</dbReference>
<proteinExistence type="inferred from homology"/>
<dbReference type="Gene3D" id="3.40.50.410">
    <property type="entry name" value="von Willebrand factor, type A domain"/>
    <property type="match status" value="1"/>
</dbReference>
<evidence type="ECO:0000259" key="4">
    <source>
        <dbReference type="Pfam" id="PF08033"/>
    </source>
</evidence>
<dbReference type="VEuPathDB" id="TrichDB:TVAGG3_0530490"/>
<dbReference type="SMR" id="A2DEV0"/>
<comment type="similarity">
    <text evidence="1">Belongs to the SEC23/SEC24 family. SEC24 subfamily.</text>
</comment>
<feature type="domain" description="Sec23/Sec24 trunk" evidence="3">
    <location>
        <begin position="162"/>
        <end position="379"/>
    </location>
</feature>
<dbReference type="Pfam" id="PF08033">
    <property type="entry name" value="Sec23_BS"/>
    <property type="match status" value="1"/>
</dbReference>
<dbReference type="SUPFAM" id="SSF53300">
    <property type="entry name" value="vWA-like"/>
    <property type="match status" value="1"/>
</dbReference>
<dbReference type="Gene3D" id="2.60.40.1670">
    <property type="entry name" value="beta-sandwich domain of Sec23/24"/>
    <property type="match status" value="1"/>
</dbReference>